<feature type="region of interest" description="Disordered" evidence="1">
    <location>
        <begin position="242"/>
        <end position="263"/>
    </location>
</feature>
<organism evidence="2 3">
    <name type="scientific">Euplotes crassus</name>
    <dbReference type="NCBI Taxonomy" id="5936"/>
    <lineage>
        <taxon>Eukaryota</taxon>
        <taxon>Sar</taxon>
        <taxon>Alveolata</taxon>
        <taxon>Ciliophora</taxon>
        <taxon>Intramacronucleata</taxon>
        <taxon>Spirotrichea</taxon>
        <taxon>Hypotrichia</taxon>
        <taxon>Euplotida</taxon>
        <taxon>Euplotidae</taxon>
        <taxon>Moneuplotes</taxon>
    </lineage>
</organism>
<feature type="region of interest" description="Disordered" evidence="1">
    <location>
        <begin position="500"/>
        <end position="523"/>
    </location>
</feature>
<feature type="compositionally biased region" description="Basic and acidic residues" evidence="1">
    <location>
        <begin position="613"/>
        <end position="634"/>
    </location>
</feature>
<proteinExistence type="predicted"/>
<evidence type="ECO:0000313" key="3">
    <source>
        <dbReference type="Proteomes" id="UP001295684"/>
    </source>
</evidence>
<feature type="compositionally biased region" description="Basic and acidic residues" evidence="1">
    <location>
        <begin position="180"/>
        <end position="189"/>
    </location>
</feature>
<evidence type="ECO:0000313" key="2">
    <source>
        <dbReference type="EMBL" id="CAI2379017.1"/>
    </source>
</evidence>
<accession>A0AAD1XU44</accession>
<feature type="compositionally biased region" description="Polar residues" evidence="1">
    <location>
        <begin position="603"/>
        <end position="612"/>
    </location>
</feature>
<reference evidence="2" key="1">
    <citation type="submission" date="2023-07" db="EMBL/GenBank/DDBJ databases">
        <authorList>
            <consortium name="AG Swart"/>
            <person name="Singh M."/>
            <person name="Singh A."/>
            <person name="Seah K."/>
            <person name="Emmerich C."/>
        </authorList>
    </citation>
    <scope>NUCLEOTIDE SEQUENCE</scope>
    <source>
        <strain evidence="2">DP1</strain>
    </source>
</reference>
<feature type="region of interest" description="Disordered" evidence="1">
    <location>
        <begin position="827"/>
        <end position="870"/>
    </location>
</feature>
<dbReference type="Proteomes" id="UP001295684">
    <property type="component" value="Unassembled WGS sequence"/>
</dbReference>
<name>A0AAD1XU44_EUPCR</name>
<comment type="caution">
    <text evidence="2">The sequence shown here is derived from an EMBL/GenBank/DDBJ whole genome shotgun (WGS) entry which is preliminary data.</text>
</comment>
<feature type="compositionally biased region" description="Polar residues" evidence="1">
    <location>
        <begin position="76"/>
        <end position="91"/>
    </location>
</feature>
<feature type="region of interest" description="Disordered" evidence="1">
    <location>
        <begin position="133"/>
        <end position="196"/>
    </location>
</feature>
<feature type="compositionally biased region" description="Polar residues" evidence="1">
    <location>
        <begin position="156"/>
        <end position="178"/>
    </location>
</feature>
<feature type="compositionally biased region" description="Basic and acidic residues" evidence="1">
    <location>
        <begin position="135"/>
        <end position="150"/>
    </location>
</feature>
<dbReference type="AlphaFoldDB" id="A0AAD1XU44"/>
<evidence type="ECO:0000256" key="1">
    <source>
        <dbReference type="SAM" id="MobiDB-lite"/>
    </source>
</evidence>
<keyword evidence="3" id="KW-1185">Reference proteome</keyword>
<sequence length="988" mass="113482">MKNVPNGLPSSLKKELEMRKKDDFILQDNSSQSLHKYKENEDIQWELDNSNEEVDLSLSKDADNSNDVSGYEHQDTSNQSSHNLFNNSRSFSRTGMDYRTWLQQRKKQDQEDISEDALGSKFELTRKTNSTILEESSKAEDDDSVIEKPTHRQKKSNTINPMLLLTTSDQTSVRNPSSRDLAKEKDSSSHIDQTQNSFGKKYLNMSSFRSSNASGIQSAYLAQNSKYNSDQTYQSNSQAISYQNGTHSSGISQEDAPSQTSNINGKLKNTIHCHYNIGNMSDHSTSDMVMHTSSDARPEHTRSGESLMNIHTQSFGATDNNEEINTLQAIKQTTFGRINHDSQEFSNISNSFVPYGMQTNDQYSTLQGNNFQYADNSQNFYSETSRFSNPNQSNYSSQISHLSGPYSLEDNESQLLQNNQENYNSMNMSPQYQPFNQRFIVKEQIRMREPAIQSKKFDYQPPQLPPNPGESFKMTYYNQSKNITTKMRERVMKMIEEKNANTEPELSSRNSCFKPPVKGKSRNLMKQPSLFSFSNTSCEVANNSKENVSKKPKQKKTDRVFQSFSYKKREPKYSEMVKNYGTQRSKVGNFKNSGGSVKRSKGVNISLNNSMARSERSSNTKRPKSESKNKPKFKELGILKRNQDWLACKERKLTAERAKKKAHETDGCTFEPKINKYKSKNNLKLSSRTSTSVGAKTNRSYSEIHRNKYSKAGSMNTSMRSETCKSTTREEVKMLDLSLRDYREEKFDPKFNTVSLEPILPDANLNTLENSCIEPKTQTYDSSYESLILNKSYTHQKKEKKMNTPAIPKLPPRFIKKKLDPKRKNKVINLGHLQKQLSERSLSRDSKNGQKEPIRQEYMSQSQEQTGFKSFNNGEQATIFEQERKSPSFAPDIDAQGNYEHNPHLEASYTSVSQMTTESAIVNRLQEEILNSNARTSRRGRYITRKERLNNRLVDISNTSTEYDLDQYKHRLEESKKMVERLRTKNTC</sequence>
<feature type="region of interest" description="Disordered" evidence="1">
    <location>
        <begin position="60"/>
        <end position="91"/>
    </location>
</feature>
<dbReference type="EMBL" id="CAMPGE010020821">
    <property type="protein sequence ID" value="CAI2379017.1"/>
    <property type="molecule type" value="Genomic_DNA"/>
</dbReference>
<feature type="compositionally biased region" description="Polar residues" evidence="1">
    <location>
        <begin position="858"/>
        <end position="870"/>
    </location>
</feature>
<feature type="compositionally biased region" description="Basic and acidic residues" evidence="1">
    <location>
        <begin position="837"/>
        <end position="855"/>
    </location>
</feature>
<feature type="region of interest" description="Disordered" evidence="1">
    <location>
        <begin position="584"/>
        <end position="634"/>
    </location>
</feature>
<feature type="compositionally biased region" description="Polar residues" evidence="1">
    <location>
        <begin position="584"/>
        <end position="595"/>
    </location>
</feature>
<protein>
    <submittedName>
        <fullName evidence="2">Uncharacterized protein</fullName>
    </submittedName>
</protein>
<feature type="compositionally biased region" description="Polar residues" evidence="1">
    <location>
        <begin position="501"/>
        <end position="511"/>
    </location>
</feature>
<gene>
    <name evidence="2" type="ORF">ECRASSUSDP1_LOCUS20422</name>
</gene>